<feature type="domain" description="Glycosyl transferase family 1" evidence="1">
    <location>
        <begin position="213"/>
        <end position="350"/>
    </location>
</feature>
<dbReference type="SUPFAM" id="SSF53756">
    <property type="entry name" value="UDP-Glycosyltransferase/glycogen phosphorylase"/>
    <property type="match status" value="1"/>
</dbReference>
<dbReference type="Pfam" id="PF00534">
    <property type="entry name" value="Glycos_transf_1"/>
    <property type="match status" value="1"/>
</dbReference>
<dbReference type="PANTHER" id="PTHR45947">
    <property type="entry name" value="SULFOQUINOVOSYL TRANSFERASE SQD2"/>
    <property type="match status" value="1"/>
</dbReference>
<evidence type="ECO:0000313" key="3">
    <source>
        <dbReference type="EMBL" id="QCW81576.1"/>
    </source>
</evidence>
<dbReference type="PANTHER" id="PTHR45947:SF3">
    <property type="entry name" value="SULFOQUINOVOSYL TRANSFERASE SQD2"/>
    <property type="match status" value="1"/>
</dbReference>
<dbReference type="Pfam" id="PF13439">
    <property type="entry name" value="Glyco_transf_4"/>
    <property type="match status" value="1"/>
</dbReference>
<organism evidence="3 4">
    <name type="scientific">Methylotuvimicrobium buryatense</name>
    <name type="common">Methylomicrobium buryatense</name>
    <dbReference type="NCBI Taxonomy" id="95641"/>
    <lineage>
        <taxon>Bacteria</taxon>
        <taxon>Pseudomonadati</taxon>
        <taxon>Pseudomonadota</taxon>
        <taxon>Gammaproteobacteria</taxon>
        <taxon>Methylococcales</taxon>
        <taxon>Methylococcaceae</taxon>
        <taxon>Methylotuvimicrobium</taxon>
    </lineage>
</organism>
<dbReference type="OrthoDB" id="9801609at2"/>
<evidence type="ECO:0000259" key="1">
    <source>
        <dbReference type="Pfam" id="PF00534"/>
    </source>
</evidence>
<sequence length="398" mass="44596">MHILIIPSWYPAHHNDINGVFFREQALALVNHGFKAGVIYPKLDPLKKWKKIFTGKYGIEQEIDLGLPTLRAYGLAWLPLIPGGKRWLWLRQGRALFDRYIEQYGTPDVIHVHSMLNAGILAFEIKRNYGIPYIVTEHASWYARDLLTPEQLKISSVVARDAYRRIAVSQTFCALLENRLSLENGDWQEIPNIVDARFLQRPLTVQKKTGDCFRFISIAILKENKKIDNLIMAFANAFRGVPLVTLDIGGDGPERESLEALAKHLGIGRRVRFLGALTRDQVADAIAASDVFVLSSRQETFGVVVIEALALGKPVIATRCGGPESIIRPKEGVLVANDNVAALAEAMQRLRSVFHDFSPGIIREGCRSRYSEQAVIERLSQVYHDALSKSSNSKIASQ</sequence>
<dbReference type="InterPro" id="IPR001296">
    <property type="entry name" value="Glyco_trans_1"/>
</dbReference>
<feature type="domain" description="Glycosyltransferase subfamily 4-like N-terminal" evidence="2">
    <location>
        <begin position="51"/>
        <end position="196"/>
    </location>
</feature>
<gene>
    <name evidence="3" type="ORF">EQU24_04425</name>
</gene>
<dbReference type="KEGG" id="mbur:EQU24_04425"/>
<reference evidence="4" key="1">
    <citation type="journal article" date="2019" name="J. Bacteriol.">
        <title>A Mutagenic Screen Identifies a TonB-Dependent Receptor Required for the Lanthanide Metal Switch in the Type I Methanotroph 'Methylotuvimicrobium buryatense' 5GB1C.</title>
        <authorList>
            <person name="Groom J.D."/>
            <person name="Ford S.M."/>
            <person name="Pesesky M.W."/>
            <person name="Lidstrom M.E."/>
        </authorList>
    </citation>
    <scope>NUCLEOTIDE SEQUENCE [LARGE SCALE GENOMIC DNA]</scope>
    <source>
        <strain evidence="4">5GB1C</strain>
    </source>
</reference>
<accession>A0A4P9UPT3</accession>
<evidence type="ECO:0000259" key="2">
    <source>
        <dbReference type="Pfam" id="PF13439"/>
    </source>
</evidence>
<dbReference type="InterPro" id="IPR050194">
    <property type="entry name" value="Glycosyltransferase_grp1"/>
</dbReference>
<evidence type="ECO:0000313" key="4">
    <source>
        <dbReference type="Proteomes" id="UP000305881"/>
    </source>
</evidence>
<dbReference type="EMBL" id="CP035467">
    <property type="protein sequence ID" value="QCW81576.1"/>
    <property type="molecule type" value="Genomic_DNA"/>
</dbReference>
<name>A0A4P9UPT3_METBY</name>
<proteinExistence type="predicted"/>
<protein>
    <submittedName>
        <fullName evidence="3">Glycosyltransferase family 4 protein</fullName>
    </submittedName>
</protein>
<dbReference type="GO" id="GO:0016757">
    <property type="term" value="F:glycosyltransferase activity"/>
    <property type="evidence" value="ECO:0007669"/>
    <property type="project" value="InterPro"/>
</dbReference>
<dbReference type="STRING" id="675511.GCA_000341735_02126"/>
<dbReference type="Proteomes" id="UP000305881">
    <property type="component" value="Chromosome"/>
</dbReference>
<dbReference type="InterPro" id="IPR028098">
    <property type="entry name" value="Glyco_trans_4-like_N"/>
</dbReference>
<keyword evidence="4" id="KW-1185">Reference proteome</keyword>
<dbReference type="RefSeq" id="WP_017840661.1">
    <property type="nucleotide sequence ID" value="NZ_CP035467.1"/>
</dbReference>
<dbReference type="AlphaFoldDB" id="A0A4P9UPT3"/>
<dbReference type="Gene3D" id="3.40.50.2000">
    <property type="entry name" value="Glycogen Phosphorylase B"/>
    <property type="match status" value="2"/>
</dbReference>